<sequence length="2636" mass="289057">MAASSIRTLLMFGPGAMSLNEAYFANILSFVSTDSASQWALAAIRDIESHWASLCEAVPKLQHTPGVGHAQKLAEWLRTGTLSPGSTIASLPNALLGPLVVIAQLVEYLQHVDSISASGLRGGEGFQVPSASDAETVGCCLGVFSALVLSSSSSWAEFCHNAAAVVRVVFVLGALSDAQDASDASGPSVSLIAFWRGGQSLSDLKKALERFPEAYISVLYDENRVTVTTSTRTVAALKNHLQKVGITTNETEFHGRFHAGQLYKAELEAFLLYCKRFPTFQLPDASCVVVPTRVNSEDIVTSQESLLEIACRAFLVSQFDWIKTFRSAVSSTLQNRASRIIEFGPERCVPPTLLRRLNSQVTHFDFEESIKRTKANLSQDQELPAGVAENDIAVIGMACKVAGADDVNEYWELLLQGKSQHRELIPNDRFVMETPFRPSEAGNEKKKWFGNFMSDHDAFDHKFFKKSPREALHMDPQQRLMLQAAYQAVAQSGYYNVNMNVHGPTKVGCYIGVVANDYENNISHTTPIAFSATGALRSYIAGKVSHFFGWTGPAMTVDTACSASTVALDLACKAILSGECSAALVGGTNFYSTPMFFQNLAAGSFLSTTGQCKPFDAKADGYCRGEAVGTVFLKKLSQAIADGDQVLGVISATAINQNRNETPIFVPNSPSLTNVFRTAIQKSGLDAKDISVVEAHGTGTPVGDPVEYDSIRQVFGGSVRAGQDALQVGSVKGLIGHTEGASGVVALIKILLMLQRGQIPPQASFDSINPSIKYSASDNLEITKTPLPWNQEFKAALINNYGAAGSNASVIIKQSPAQLSKPPPPVIDSETEVLLSKDGAGDSQKVPFFLSGLDEKAILAYAQKLRQFVNSHDNLDIQDLAFSINRQSNWSLGRGSVFSAGSIVELDEKLASIDTFPIRSSQPPVILCFGGQVSTFVGLDYQLFTKSAILRRHLDQCDSVCKSIGAGSIYPRIFQSDPIDDPSILQPLLFSMQYSSAMSWIDCGIVPAKLVGHSFGELTALCISGVLSLQDGLKLVYGRSKIIKESWGAEKGSMLAVESDLEELEGLLSTVNASLQEGKATIACFNGPRSFTVAGSSAAIDAVQKAISSTQPALKHKRLNVTNAFHSVLVERLKPELEALGRQLTFALPQIPLERATHSRKVDKLSAVYVADHMREPVYFHHAVERITKEYPEAVWLEAGSNSTITSMASKALGLPKASTFQPFNVTNNNKALSQLTDVTMNLWKAGLRVSFWPHSRAQTYEYKHIILPPYQFEKHRQWLEFKPPQALQVAVQTAPSTEAGNGTQQQQPVGLYILLDRGTDKYRFRINTAAAQFVDAMSSHAVANTQTCPVMFETDLAIQALVSIHPELADTSKLDPQIYNVVNREYIHDTSAELFILFERLGHDENSWLFKVTSKGKDSGEILHMSGQLHFQASDDARSRLEFGRFDRFITHDRCLQVLESSGRSDEVIQGQTIYSVLSSSDVHYGQRLRGLQRIVGRSNESAGRVVRRRSGKSFVDFALGEVFTQVGSIWANCIAQNLRNTKKRTVYMATGIEQWSKSSKVLEKFSQRLYDNDPELEWHVLAQHKRNASDDSFTTDIFVFDAASGNLEEVILGIRYAPVSLNQPLSGSTTTTAAVPVVNRYVPSSTPFVPVPVSTTSKQTSVPQPQEVIKKPVKAAAPKRDIKAELWLRLRPVLADISGLEPDEIQPTDALADIGIDSLMGMEMAREVETTFNCTVEQSELLSIVDVPGILKFLQSTLGDEDVNDSSESMSTASSDANVHSPPTSGSEMASPNLKVSFGSSDGASDLPASAVLEAFGESSSRTDYFLKARGCAGYLDGVSQKQTRLCLVLTAAAFKQLGCDLEAAKPGEVLQPVPFVERHRRFHQYLYSMLEETRIINIDGDVMTRTAIPLPSQSADAILQDLMRRHADNGSSHQLAYNVGSRMADVLSGKADGPQLIFGDAKNRELVANFYGELPFNKLYFELMADFFTRLAAKLKLSSSQHGAPTLKILEMGAGTGGTTKVLVPVLAKLGIPLEYTFTDLSPSLVAQAKRRFKEYPFMKFAVHDIEQPPSDPELVGSQHVVIASNAVHATHSLRDSAQNIRKFLRPDGFLMLLEMMRTLHWVDVVWGTLEGWWLFDDGRTHAIVNEQRWEKELLASGFKHVRWTDGKLPEVHVQRVIIALAGDADGDLSNIPTLTSSTLEDEEEHHGSKLDAEERKRVANTYVESTIRDFAIPRYAGPTLNTEPGSGACVLVTGATGSLGSHLVAHIASLPSVDTIYCLNRPRPGKKGQEDQSRDPLSRQLEVLASKSIELSEAEIGKLRVIETDLPLPQLGLDESQYEQLLNNVTHIVHSAFPVNGLRSLKQNESQLTLMRNLVDLAAGVSARRPTEFKFTFQFISSLSAVGMYPKVHGEKRVPEQQWDVDSALPNGYGEAKVICERVLLETLGQHPDRFRAMTVRLGQLSGSMKTGYWNHMEMLSFLFKSAQTLRALPDVDGAVSWLHLEDASASLADLLLRDAPTCHAVYHLDNPQTRDWKDVIPVLADALDVPSSHIVPFKEWLRRVRAYPGEDPWDNPSAKAMDFFEHKFKHMSCGGVTMATDNALEHSATLRAVRPVSDELVHKYIQAWKDSGFLR</sequence>
<dbReference type="SMART" id="SM00827">
    <property type="entry name" value="PKS_AT"/>
    <property type="match status" value="1"/>
</dbReference>
<feature type="domain" description="Ketosynthase family 3 (KS3)" evidence="9">
    <location>
        <begin position="389"/>
        <end position="814"/>
    </location>
</feature>
<dbReference type="PANTHER" id="PTHR45681">
    <property type="entry name" value="POLYKETIDE SYNTHASE 44-RELATED"/>
    <property type="match status" value="1"/>
</dbReference>
<dbReference type="InterPro" id="IPR009081">
    <property type="entry name" value="PP-bd_ACP"/>
</dbReference>
<dbReference type="InterPro" id="IPR016035">
    <property type="entry name" value="Acyl_Trfase/lysoPLipase"/>
</dbReference>
<dbReference type="InterPro" id="IPR016039">
    <property type="entry name" value="Thiolase-like"/>
</dbReference>
<dbReference type="GO" id="GO:0006633">
    <property type="term" value="P:fatty acid biosynthetic process"/>
    <property type="evidence" value="ECO:0007669"/>
    <property type="project" value="InterPro"/>
</dbReference>
<dbReference type="RefSeq" id="XP_024750544.1">
    <property type="nucleotide sequence ID" value="XM_024894070.1"/>
</dbReference>
<dbReference type="InterPro" id="IPR013217">
    <property type="entry name" value="Methyltransf_12"/>
</dbReference>
<reference evidence="12" key="1">
    <citation type="submission" date="2016-07" db="EMBL/GenBank/DDBJ databases">
        <title>Multiple horizontal gene transfer events from other fungi enriched the ability of initially mycotrophic Trichoderma (Ascomycota) to feed on dead plant biomass.</title>
        <authorList>
            <consortium name="DOE Joint Genome Institute"/>
            <person name="Atanasova L."/>
            <person name="Chenthamara K."/>
            <person name="Zhang J."/>
            <person name="Grujic M."/>
            <person name="Henrissat B."/>
            <person name="Kuo A."/>
            <person name="Aerts A."/>
            <person name="Salamov A."/>
            <person name="Lipzen A."/>
            <person name="Labutti K."/>
            <person name="Barry K."/>
            <person name="Miao Y."/>
            <person name="Rahimi M.J."/>
            <person name="Shen Q."/>
            <person name="Grigoriev I.V."/>
            <person name="Kubicek C.P."/>
            <person name="Druzhinina I.S."/>
        </authorList>
    </citation>
    <scope>NUCLEOTIDE SEQUENCE [LARGE SCALE GENOMIC DNA]</scope>
    <source>
        <strain evidence="12">TUCIM 6016</strain>
    </source>
</reference>
<dbReference type="GO" id="GO:0044550">
    <property type="term" value="P:secondary metabolite biosynthetic process"/>
    <property type="evidence" value="ECO:0007669"/>
    <property type="project" value="UniProtKB-ARBA"/>
</dbReference>
<dbReference type="Gene3D" id="3.40.47.10">
    <property type="match status" value="1"/>
</dbReference>
<dbReference type="SUPFAM" id="SSF47336">
    <property type="entry name" value="ACP-like"/>
    <property type="match status" value="1"/>
</dbReference>
<dbReference type="GO" id="GO:0004315">
    <property type="term" value="F:3-oxoacyl-[acyl-carrier-protein] synthase activity"/>
    <property type="evidence" value="ECO:0007669"/>
    <property type="project" value="InterPro"/>
</dbReference>
<dbReference type="Gene3D" id="3.40.366.10">
    <property type="entry name" value="Malonyl-Coenzyme A Acyl Carrier Protein, domain 2"/>
    <property type="match status" value="2"/>
</dbReference>
<dbReference type="Pfam" id="PF02801">
    <property type="entry name" value="Ketoacyl-synt_C"/>
    <property type="match status" value="1"/>
</dbReference>
<dbReference type="Proteomes" id="UP000241546">
    <property type="component" value="Unassembled WGS sequence"/>
</dbReference>
<dbReference type="InterPro" id="IPR020841">
    <property type="entry name" value="PKS_Beta-ketoAc_synthase_dom"/>
</dbReference>
<dbReference type="Gene3D" id="1.10.1200.10">
    <property type="entry name" value="ACP-like"/>
    <property type="match status" value="1"/>
</dbReference>
<proteinExistence type="predicted"/>
<dbReference type="CDD" id="cd00833">
    <property type="entry name" value="PKS"/>
    <property type="match status" value="1"/>
</dbReference>
<dbReference type="SUPFAM" id="SSF51735">
    <property type="entry name" value="NAD(P)-binding Rossmann-fold domains"/>
    <property type="match status" value="1"/>
</dbReference>
<dbReference type="InterPro" id="IPR042104">
    <property type="entry name" value="PKS_dehydratase_sf"/>
</dbReference>
<dbReference type="PROSITE" id="PS00012">
    <property type="entry name" value="PHOSPHOPANTETHEINE"/>
    <property type="match status" value="1"/>
</dbReference>
<organism evidence="11 12">
    <name type="scientific">Trichoderma citrinoviride</name>
    <dbReference type="NCBI Taxonomy" id="58853"/>
    <lineage>
        <taxon>Eukaryota</taxon>
        <taxon>Fungi</taxon>
        <taxon>Dikarya</taxon>
        <taxon>Ascomycota</taxon>
        <taxon>Pezizomycotina</taxon>
        <taxon>Sordariomycetes</taxon>
        <taxon>Hypocreomycetidae</taxon>
        <taxon>Hypocreales</taxon>
        <taxon>Hypocreaceae</taxon>
        <taxon>Trichoderma</taxon>
    </lineage>
</organism>
<dbReference type="OrthoDB" id="329835at2759"/>
<dbReference type="PROSITE" id="PS50075">
    <property type="entry name" value="CARRIER"/>
    <property type="match status" value="1"/>
</dbReference>
<dbReference type="InterPro" id="IPR014030">
    <property type="entry name" value="Ketoacyl_synth_N"/>
</dbReference>
<dbReference type="Pfam" id="PF00550">
    <property type="entry name" value="PP-binding"/>
    <property type="match status" value="1"/>
</dbReference>
<dbReference type="SUPFAM" id="SSF53335">
    <property type="entry name" value="S-adenosyl-L-methionine-dependent methyltransferases"/>
    <property type="match status" value="1"/>
</dbReference>
<dbReference type="Pfam" id="PF00698">
    <property type="entry name" value="Acyl_transf_1"/>
    <property type="match status" value="1"/>
</dbReference>
<dbReference type="Pfam" id="PF08242">
    <property type="entry name" value="Methyltransf_12"/>
    <property type="match status" value="1"/>
</dbReference>
<evidence type="ECO:0000313" key="11">
    <source>
        <dbReference type="EMBL" id="PTB67224.1"/>
    </source>
</evidence>
<feature type="domain" description="PKS/mFAS DH" evidence="10">
    <location>
        <begin position="1307"/>
        <end position="1627"/>
    </location>
</feature>
<feature type="region of interest" description="N-terminal hotdog fold" evidence="6">
    <location>
        <begin position="1307"/>
        <end position="1437"/>
    </location>
</feature>
<evidence type="ECO:0000256" key="7">
    <source>
        <dbReference type="SAM" id="MobiDB-lite"/>
    </source>
</evidence>
<protein>
    <submittedName>
        <fullName evidence="11">Polyketide synthase</fullName>
    </submittedName>
</protein>
<dbReference type="Pfam" id="PF18558">
    <property type="entry name" value="HTH_51"/>
    <property type="match status" value="1"/>
</dbReference>
<dbReference type="InterPro" id="IPR014043">
    <property type="entry name" value="Acyl_transferase_dom"/>
</dbReference>
<dbReference type="CDD" id="cd02440">
    <property type="entry name" value="AdoMet_MTases"/>
    <property type="match status" value="1"/>
</dbReference>
<evidence type="ECO:0000259" key="9">
    <source>
        <dbReference type="PROSITE" id="PS52004"/>
    </source>
</evidence>
<dbReference type="Gene3D" id="3.10.129.110">
    <property type="entry name" value="Polyketide synthase dehydratase"/>
    <property type="match status" value="1"/>
</dbReference>
<keyword evidence="3" id="KW-0808">Transferase</keyword>
<evidence type="ECO:0000256" key="6">
    <source>
        <dbReference type="PROSITE-ProRule" id="PRU01363"/>
    </source>
</evidence>
<dbReference type="InterPro" id="IPR001227">
    <property type="entry name" value="Ac_transferase_dom_sf"/>
</dbReference>
<evidence type="ECO:0000256" key="3">
    <source>
        <dbReference type="ARBA" id="ARBA00022679"/>
    </source>
</evidence>
<keyword evidence="1" id="KW-0596">Phosphopantetheine</keyword>
<dbReference type="EMBL" id="KZ680211">
    <property type="protein sequence ID" value="PTB67224.1"/>
    <property type="molecule type" value="Genomic_DNA"/>
</dbReference>
<feature type="region of interest" description="Disordered" evidence="7">
    <location>
        <begin position="1764"/>
        <end position="1797"/>
    </location>
</feature>
<dbReference type="SUPFAM" id="SSF53901">
    <property type="entry name" value="Thiolase-like"/>
    <property type="match status" value="1"/>
</dbReference>
<evidence type="ECO:0000256" key="1">
    <source>
        <dbReference type="ARBA" id="ARBA00022450"/>
    </source>
</evidence>
<evidence type="ECO:0000259" key="8">
    <source>
        <dbReference type="PROSITE" id="PS50075"/>
    </source>
</evidence>
<dbReference type="InterPro" id="IPR006162">
    <property type="entry name" value="Ppantetheine_attach_site"/>
</dbReference>
<dbReference type="PANTHER" id="PTHR45681:SF6">
    <property type="entry name" value="POLYKETIDE SYNTHASE 37"/>
    <property type="match status" value="1"/>
</dbReference>
<evidence type="ECO:0000256" key="2">
    <source>
        <dbReference type="ARBA" id="ARBA00022553"/>
    </source>
</evidence>
<keyword evidence="2" id="KW-0597">Phosphoprotein</keyword>
<dbReference type="InterPro" id="IPR036291">
    <property type="entry name" value="NAD(P)-bd_dom_sf"/>
</dbReference>
<dbReference type="InterPro" id="IPR018201">
    <property type="entry name" value="Ketoacyl_synth_AS"/>
</dbReference>
<dbReference type="InterPro" id="IPR032088">
    <property type="entry name" value="SAT"/>
</dbReference>
<dbReference type="InterPro" id="IPR050444">
    <property type="entry name" value="Polyketide_Synthase"/>
</dbReference>
<feature type="domain" description="Carrier" evidence="8">
    <location>
        <begin position="1686"/>
        <end position="1760"/>
    </location>
</feature>
<dbReference type="InterPro" id="IPR049900">
    <property type="entry name" value="PKS_mFAS_DH"/>
</dbReference>
<dbReference type="Gene3D" id="3.40.50.150">
    <property type="entry name" value="Vaccinia Virus protein VP39"/>
    <property type="match status" value="1"/>
</dbReference>
<evidence type="ECO:0000256" key="4">
    <source>
        <dbReference type="ARBA" id="ARBA00023268"/>
    </source>
</evidence>
<dbReference type="InterPro" id="IPR013120">
    <property type="entry name" value="FAR_NAD-bd"/>
</dbReference>
<dbReference type="PROSITE" id="PS52004">
    <property type="entry name" value="KS3_2"/>
    <property type="match status" value="1"/>
</dbReference>
<dbReference type="PROSITE" id="PS52019">
    <property type="entry name" value="PKS_MFAS_DH"/>
    <property type="match status" value="1"/>
</dbReference>
<dbReference type="Pfam" id="PF16073">
    <property type="entry name" value="SAT"/>
    <property type="match status" value="1"/>
</dbReference>
<feature type="region of interest" description="Disordered" evidence="7">
    <location>
        <begin position="2196"/>
        <end position="2215"/>
    </location>
</feature>
<dbReference type="InterPro" id="IPR014031">
    <property type="entry name" value="Ketoacyl_synth_C"/>
</dbReference>
<feature type="compositionally biased region" description="Polar residues" evidence="7">
    <location>
        <begin position="1778"/>
        <end position="1792"/>
    </location>
</feature>
<feature type="region of interest" description="C-terminal hotdog fold" evidence="6">
    <location>
        <begin position="1464"/>
        <end position="1627"/>
    </location>
</feature>
<comment type="caution">
    <text evidence="6">Lacks conserved residue(s) required for the propagation of feature annotation.</text>
</comment>
<dbReference type="InterPro" id="IPR041068">
    <property type="entry name" value="HTH_51"/>
</dbReference>
<accession>A0A2T4BD16</accession>
<evidence type="ECO:0000313" key="12">
    <source>
        <dbReference type="Proteomes" id="UP000241546"/>
    </source>
</evidence>
<dbReference type="GeneID" id="36602188"/>
<dbReference type="SUPFAM" id="SSF55048">
    <property type="entry name" value="Probable ACP-binding domain of malonyl-CoA ACP transacylase"/>
    <property type="match status" value="1"/>
</dbReference>
<dbReference type="SUPFAM" id="SSF52151">
    <property type="entry name" value="FabD/lysophospholipase-like"/>
    <property type="match status" value="1"/>
</dbReference>
<keyword evidence="5" id="KW-0012">Acyltransferase</keyword>
<dbReference type="Gene3D" id="3.30.70.3290">
    <property type="match status" value="1"/>
</dbReference>
<gene>
    <name evidence="11" type="ORF">BBK36DRAFT_1158065</name>
</gene>
<dbReference type="SMART" id="SM00825">
    <property type="entry name" value="PKS_KS"/>
    <property type="match status" value="1"/>
</dbReference>
<keyword evidence="12" id="KW-1185">Reference proteome</keyword>
<evidence type="ECO:0000259" key="10">
    <source>
        <dbReference type="PROSITE" id="PS52019"/>
    </source>
</evidence>
<dbReference type="Gene3D" id="3.40.50.720">
    <property type="entry name" value="NAD(P)-binding Rossmann-like Domain"/>
    <property type="match status" value="1"/>
</dbReference>
<dbReference type="InterPro" id="IPR016036">
    <property type="entry name" value="Malonyl_transacylase_ACP-bd"/>
</dbReference>
<dbReference type="InterPro" id="IPR029063">
    <property type="entry name" value="SAM-dependent_MTases_sf"/>
</dbReference>
<dbReference type="Pfam" id="PF07993">
    <property type="entry name" value="NAD_binding_4"/>
    <property type="match status" value="1"/>
</dbReference>
<dbReference type="PROSITE" id="PS00606">
    <property type="entry name" value="KS3_1"/>
    <property type="match status" value="1"/>
</dbReference>
<name>A0A2T4BD16_9HYPO</name>
<keyword evidence="4" id="KW-0511">Multifunctional enzyme</keyword>
<evidence type="ECO:0000256" key="5">
    <source>
        <dbReference type="ARBA" id="ARBA00023315"/>
    </source>
</evidence>
<feature type="compositionally biased region" description="Low complexity" evidence="7">
    <location>
        <begin position="1768"/>
        <end position="1777"/>
    </location>
</feature>
<dbReference type="Pfam" id="PF00109">
    <property type="entry name" value="ketoacyl-synt"/>
    <property type="match status" value="1"/>
</dbReference>
<dbReference type="InterPro" id="IPR036736">
    <property type="entry name" value="ACP-like_sf"/>
</dbReference>